<dbReference type="InterPro" id="IPR044742">
    <property type="entry name" value="DEAD/DEAH_RhlB"/>
</dbReference>
<name>A0A9J6NX42_9CLOT</name>
<dbReference type="SUPFAM" id="SSF52540">
    <property type="entry name" value="P-loop containing nucleoside triphosphate hydrolases"/>
    <property type="match status" value="1"/>
</dbReference>
<evidence type="ECO:0000256" key="7">
    <source>
        <dbReference type="SAM" id="MobiDB-lite"/>
    </source>
</evidence>
<dbReference type="EMBL" id="JAGSOJ010000001">
    <property type="protein sequence ID" value="MCM1988566.1"/>
    <property type="molecule type" value="Genomic_DNA"/>
</dbReference>
<dbReference type="CDD" id="cd18787">
    <property type="entry name" value="SF2_C_DEAD"/>
    <property type="match status" value="1"/>
</dbReference>
<reference evidence="11" key="2">
    <citation type="submission" date="2021-04" db="EMBL/GenBank/DDBJ databases">
        <authorList>
            <person name="Dong X."/>
        </authorList>
    </citation>
    <scope>NUCLEOTIDE SEQUENCE</scope>
    <source>
        <strain evidence="11">ZWT</strain>
    </source>
</reference>
<feature type="compositionally biased region" description="Polar residues" evidence="7">
    <location>
        <begin position="402"/>
        <end position="411"/>
    </location>
</feature>
<dbReference type="SMART" id="SM00490">
    <property type="entry name" value="HELICc"/>
    <property type="match status" value="1"/>
</dbReference>
<dbReference type="InterPro" id="IPR027417">
    <property type="entry name" value="P-loop_NTPase"/>
</dbReference>
<keyword evidence="4" id="KW-0067">ATP-binding</keyword>
<feature type="domain" description="Helicase ATP-binding" evidence="8">
    <location>
        <begin position="33"/>
        <end position="203"/>
    </location>
</feature>
<dbReference type="CDD" id="cd00268">
    <property type="entry name" value="DEADc"/>
    <property type="match status" value="1"/>
</dbReference>
<dbReference type="InterPro" id="IPR050079">
    <property type="entry name" value="DEAD_box_RNA_helicase"/>
</dbReference>
<organism evidence="11 12">
    <name type="scientific">Oceanirhabdus seepicola</name>
    <dbReference type="NCBI Taxonomy" id="2828781"/>
    <lineage>
        <taxon>Bacteria</taxon>
        <taxon>Bacillati</taxon>
        <taxon>Bacillota</taxon>
        <taxon>Clostridia</taxon>
        <taxon>Eubacteriales</taxon>
        <taxon>Clostridiaceae</taxon>
        <taxon>Oceanirhabdus</taxon>
    </lineage>
</organism>
<dbReference type="GO" id="GO:0016787">
    <property type="term" value="F:hydrolase activity"/>
    <property type="evidence" value="ECO:0007669"/>
    <property type="project" value="UniProtKB-KW"/>
</dbReference>
<keyword evidence="1" id="KW-0547">Nucleotide-binding</keyword>
<dbReference type="SMART" id="SM00487">
    <property type="entry name" value="DEXDc"/>
    <property type="match status" value="1"/>
</dbReference>
<keyword evidence="3 11" id="KW-0347">Helicase</keyword>
<evidence type="ECO:0000259" key="10">
    <source>
        <dbReference type="PROSITE" id="PS51195"/>
    </source>
</evidence>
<comment type="similarity">
    <text evidence="5">Belongs to the DEAD box helicase family.</text>
</comment>
<sequence length="411" mass="46679">MMNFKDLKVKDEIVSALANKGIKTPTPIQEECIPLILNGKDVIAEAQTGTGKTLAFLIPFFQTLDTKNKAVQGLIVTPTRELAIQITSEAEKFCEGKDINILAAYGGKDISSQVNKLNNNISLVIATPGRLIDHLKRNTINLKSLKTLILDEADQMLLMGFKNEIEEIVKSCPKKRQTLCFSATISSEVKKLAYRFTNEPALVVIEKDEVILENIKQELVEVSDRTKQNALCTVLNEDNPFMAIIFCRTKRRVDDLEEVLYSRGYNCQKLHSDIKQSKREQIMKSYKNAEIQYLIATDVAARGLDISGVTHIYNYDIPEKPEGYIHRIGRTGRAGHKGYTCMFVAQKDLPLLNELQKHIKMSIPHRTLPYTREEFNKIEVRSTRPLSRKLKRINAEAKQKRTASNSRNSRR</sequence>
<evidence type="ECO:0000256" key="4">
    <source>
        <dbReference type="ARBA" id="ARBA00022840"/>
    </source>
</evidence>
<dbReference type="GO" id="GO:0005524">
    <property type="term" value="F:ATP binding"/>
    <property type="evidence" value="ECO:0007669"/>
    <property type="project" value="UniProtKB-KW"/>
</dbReference>
<dbReference type="InterPro" id="IPR011545">
    <property type="entry name" value="DEAD/DEAH_box_helicase_dom"/>
</dbReference>
<evidence type="ECO:0000256" key="5">
    <source>
        <dbReference type="ARBA" id="ARBA00038437"/>
    </source>
</evidence>
<dbReference type="Pfam" id="PF00271">
    <property type="entry name" value="Helicase_C"/>
    <property type="match status" value="1"/>
</dbReference>
<evidence type="ECO:0000313" key="12">
    <source>
        <dbReference type="Proteomes" id="UP001056429"/>
    </source>
</evidence>
<dbReference type="GO" id="GO:0003676">
    <property type="term" value="F:nucleic acid binding"/>
    <property type="evidence" value="ECO:0007669"/>
    <property type="project" value="InterPro"/>
</dbReference>
<dbReference type="PROSITE" id="PS51195">
    <property type="entry name" value="Q_MOTIF"/>
    <property type="match status" value="1"/>
</dbReference>
<proteinExistence type="inferred from homology"/>
<evidence type="ECO:0000259" key="8">
    <source>
        <dbReference type="PROSITE" id="PS51192"/>
    </source>
</evidence>
<evidence type="ECO:0000256" key="6">
    <source>
        <dbReference type="PROSITE-ProRule" id="PRU00552"/>
    </source>
</evidence>
<dbReference type="RefSeq" id="WP_250857430.1">
    <property type="nucleotide sequence ID" value="NZ_JAGSOJ010000001.1"/>
</dbReference>
<keyword evidence="12" id="KW-1185">Reference proteome</keyword>
<dbReference type="PANTHER" id="PTHR47959:SF1">
    <property type="entry name" value="ATP-DEPENDENT RNA HELICASE DBPA"/>
    <property type="match status" value="1"/>
</dbReference>
<dbReference type="PANTHER" id="PTHR47959">
    <property type="entry name" value="ATP-DEPENDENT RNA HELICASE RHLE-RELATED"/>
    <property type="match status" value="1"/>
</dbReference>
<dbReference type="GO" id="GO:0005829">
    <property type="term" value="C:cytosol"/>
    <property type="evidence" value="ECO:0007669"/>
    <property type="project" value="TreeGrafter"/>
</dbReference>
<dbReference type="Proteomes" id="UP001056429">
    <property type="component" value="Unassembled WGS sequence"/>
</dbReference>
<dbReference type="PROSITE" id="PS51194">
    <property type="entry name" value="HELICASE_CTER"/>
    <property type="match status" value="1"/>
</dbReference>
<dbReference type="AlphaFoldDB" id="A0A9J6NX42"/>
<gene>
    <name evidence="11" type="ORF">KDK92_02355</name>
</gene>
<feature type="domain" description="Helicase C-terminal" evidence="9">
    <location>
        <begin position="214"/>
        <end position="376"/>
    </location>
</feature>
<dbReference type="InterPro" id="IPR014001">
    <property type="entry name" value="Helicase_ATP-bd"/>
</dbReference>
<evidence type="ECO:0000256" key="2">
    <source>
        <dbReference type="ARBA" id="ARBA00022801"/>
    </source>
</evidence>
<dbReference type="Pfam" id="PF00270">
    <property type="entry name" value="DEAD"/>
    <property type="match status" value="1"/>
</dbReference>
<dbReference type="InterPro" id="IPR001650">
    <property type="entry name" value="Helicase_C-like"/>
</dbReference>
<feature type="short sequence motif" description="Q motif" evidence="6">
    <location>
        <begin position="2"/>
        <end position="30"/>
    </location>
</feature>
<dbReference type="InterPro" id="IPR014014">
    <property type="entry name" value="RNA_helicase_DEAD_Q_motif"/>
</dbReference>
<accession>A0A9J6NX42</accession>
<dbReference type="Gene3D" id="3.40.50.300">
    <property type="entry name" value="P-loop containing nucleotide triphosphate hydrolases"/>
    <property type="match status" value="2"/>
</dbReference>
<evidence type="ECO:0000256" key="1">
    <source>
        <dbReference type="ARBA" id="ARBA00022741"/>
    </source>
</evidence>
<evidence type="ECO:0000313" key="11">
    <source>
        <dbReference type="EMBL" id="MCM1988566.1"/>
    </source>
</evidence>
<evidence type="ECO:0000256" key="3">
    <source>
        <dbReference type="ARBA" id="ARBA00022806"/>
    </source>
</evidence>
<protein>
    <submittedName>
        <fullName evidence="11">DEAD/DEAH box helicase</fullName>
    </submittedName>
</protein>
<comment type="caution">
    <text evidence="11">The sequence shown here is derived from an EMBL/GenBank/DDBJ whole genome shotgun (WGS) entry which is preliminary data.</text>
</comment>
<dbReference type="PROSITE" id="PS51192">
    <property type="entry name" value="HELICASE_ATP_BIND_1"/>
    <property type="match status" value="1"/>
</dbReference>
<feature type="domain" description="DEAD-box RNA helicase Q" evidence="10">
    <location>
        <begin position="2"/>
        <end position="30"/>
    </location>
</feature>
<reference evidence="11" key="1">
    <citation type="journal article" date="2021" name="mSystems">
        <title>Bacteria and Archaea Synergistically Convert Glycine Betaine to Biogenic Methane in the Formosa Cold Seep of the South China Sea.</title>
        <authorList>
            <person name="Li L."/>
            <person name="Zhang W."/>
            <person name="Zhang S."/>
            <person name="Song L."/>
            <person name="Sun Q."/>
            <person name="Zhang H."/>
            <person name="Xiang H."/>
            <person name="Dong X."/>
        </authorList>
    </citation>
    <scope>NUCLEOTIDE SEQUENCE</scope>
    <source>
        <strain evidence="11">ZWT</strain>
    </source>
</reference>
<feature type="region of interest" description="Disordered" evidence="7">
    <location>
        <begin position="389"/>
        <end position="411"/>
    </location>
</feature>
<evidence type="ECO:0000259" key="9">
    <source>
        <dbReference type="PROSITE" id="PS51194"/>
    </source>
</evidence>
<dbReference type="GO" id="GO:0003724">
    <property type="term" value="F:RNA helicase activity"/>
    <property type="evidence" value="ECO:0007669"/>
    <property type="project" value="InterPro"/>
</dbReference>
<keyword evidence="2" id="KW-0378">Hydrolase</keyword>